<keyword evidence="5" id="KW-0862">Zinc</keyword>
<dbReference type="Proteomes" id="UP000078252">
    <property type="component" value="Unassembled WGS sequence"/>
</dbReference>
<comment type="caution">
    <text evidence="9">The sequence shown here is derived from an EMBL/GenBank/DDBJ whole genome shotgun (WGS) entry which is preliminary data.</text>
</comment>
<organism evidence="9 10">
    <name type="scientific">Curtobacterium luteum</name>
    <dbReference type="NCBI Taxonomy" id="33881"/>
    <lineage>
        <taxon>Bacteria</taxon>
        <taxon>Bacillati</taxon>
        <taxon>Actinomycetota</taxon>
        <taxon>Actinomycetes</taxon>
        <taxon>Micrococcales</taxon>
        <taxon>Microbacteriaceae</taxon>
        <taxon>Curtobacterium</taxon>
    </lineage>
</organism>
<evidence type="ECO:0000313" key="9">
    <source>
        <dbReference type="EMBL" id="KTR07740.1"/>
    </source>
</evidence>
<reference evidence="9 10" key="1">
    <citation type="journal article" date="2016" name="Front. Microbiol.">
        <title>Genomic Resource of Rice Seed Associated Bacteria.</title>
        <authorList>
            <person name="Midha S."/>
            <person name="Bansal K."/>
            <person name="Sharma S."/>
            <person name="Kumar N."/>
            <person name="Patil P.P."/>
            <person name="Chaudhry V."/>
            <person name="Patil P.B."/>
        </authorList>
    </citation>
    <scope>NUCLEOTIDE SEQUENCE [LARGE SCALE GENOMIC DNA]</scope>
    <source>
        <strain evidence="9 10">NS184</strain>
    </source>
</reference>
<evidence type="ECO:0000256" key="1">
    <source>
        <dbReference type="ARBA" id="ARBA00001362"/>
    </source>
</evidence>
<evidence type="ECO:0000256" key="4">
    <source>
        <dbReference type="ARBA" id="ARBA00022801"/>
    </source>
</evidence>
<dbReference type="GO" id="GO:0006508">
    <property type="term" value="P:proteolysis"/>
    <property type="evidence" value="ECO:0007669"/>
    <property type="project" value="UniProtKB-KW"/>
</dbReference>
<name>A0A175RVK3_9MICO</name>
<dbReference type="GO" id="GO:0071555">
    <property type="term" value="P:cell wall organization"/>
    <property type="evidence" value="ECO:0007669"/>
    <property type="project" value="UniProtKB-KW"/>
</dbReference>
<dbReference type="InterPro" id="IPR000755">
    <property type="entry name" value="A_A_dipeptidase"/>
</dbReference>
<protein>
    <recommendedName>
        <fullName evidence="11">D-Ala-D-Ala dipeptidase</fullName>
    </recommendedName>
</protein>
<dbReference type="EMBL" id="LDQC01000038">
    <property type="protein sequence ID" value="KTR07740.1"/>
    <property type="molecule type" value="Genomic_DNA"/>
</dbReference>
<dbReference type="PANTHER" id="PTHR43126:SF2">
    <property type="entry name" value="D-ALANYL-D-ALANINE DIPEPTIDASE"/>
    <property type="match status" value="1"/>
</dbReference>
<evidence type="ECO:0000256" key="6">
    <source>
        <dbReference type="ARBA" id="ARBA00022997"/>
    </source>
</evidence>
<keyword evidence="6" id="KW-0224">Dipeptidase</keyword>
<comment type="catalytic activity">
    <reaction evidence="1">
        <text>D-alanyl-D-alanine + H2O = 2 D-alanine</text>
        <dbReference type="Rhea" id="RHEA:20661"/>
        <dbReference type="ChEBI" id="CHEBI:15377"/>
        <dbReference type="ChEBI" id="CHEBI:57416"/>
        <dbReference type="ChEBI" id="CHEBI:57822"/>
        <dbReference type="EC" id="3.4.13.22"/>
    </reaction>
</comment>
<dbReference type="InterPro" id="IPR009045">
    <property type="entry name" value="Zn_M74/Hedgehog-like"/>
</dbReference>
<dbReference type="SUPFAM" id="SSF55166">
    <property type="entry name" value="Hedgehog/DD-peptidase"/>
    <property type="match status" value="1"/>
</dbReference>
<dbReference type="RefSeq" id="WP_058725422.1">
    <property type="nucleotide sequence ID" value="NZ_LDQC01000038.1"/>
</dbReference>
<keyword evidence="2" id="KW-0645">Protease</keyword>
<sequence>MTTLINDPRVLAVPVRPTHEPLVRLADLGVRSASSGPGGLVRPGVADRLVRADRSLPAGVHLLVVEGYRTLEAQCAIIADYRATLAALHPDATAGDLDDLVSRFVAPAQAAPHVAGAAVDCTLVDDDGVELWLGTAIDDTPEQSGGRCFTGSPDIDDEARANRAVMASALEPVGMVNYETEWWHWSHGDRYWAHRTGAAAARYEAVPAAASGAAA</sequence>
<keyword evidence="4" id="KW-0378">Hydrolase</keyword>
<proteinExistence type="predicted"/>
<keyword evidence="8" id="KW-0961">Cell wall biogenesis/degradation</keyword>
<accession>A0A175RVK3</accession>
<dbReference type="STRING" id="33881.NS184_07145"/>
<dbReference type="GO" id="GO:0160237">
    <property type="term" value="F:D-Ala-D-Ala dipeptidase activity"/>
    <property type="evidence" value="ECO:0007669"/>
    <property type="project" value="UniProtKB-EC"/>
</dbReference>
<dbReference type="PATRIC" id="fig|33881.3.peg.1733"/>
<dbReference type="GO" id="GO:0008237">
    <property type="term" value="F:metallopeptidase activity"/>
    <property type="evidence" value="ECO:0007669"/>
    <property type="project" value="UniProtKB-KW"/>
</dbReference>
<evidence type="ECO:0000256" key="7">
    <source>
        <dbReference type="ARBA" id="ARBA00023049"/>
    </source>
</evidence>
<dbReference type="OrthoDB" id="9801430at2"/>
<dbReference type="GO" id="GO:0046872">
    <property type="term" value="F:metal ion binding"/>
    <property type="evidence" value="ECO:0007669"/>
    <property type="project" value="UniProtKB-KW"/>
</dbReference>
<dbReference type="PANTHER" id="PTHR43126">
    <property type="entry name" value="D-ALANYL-D-ALANINE DIPEPTIDASE"/>
    <property type="match status" value="1"/>
</dbReference>
<gene>
    <name evidence="9" type="ORF">NS184_07145</name>
</gene>
<evidence type="ECO:0000256" key="8">
    <source>
        <dbReference type="ARBA" id="ARBA00023316"/>
    </source>
</evidence>
<evidence type="ECO:0000313" key="10">
    <source>
        <dbReference type="Proteomes" id="UP000078252"/>
    </source>
</evidence>
<evidence type="ECO:0000256" key="5">
    <source>
        <dbReference type="ARBA" id="ARBA00022833"/>
    </source>
</evidence>
<evidence type="ECO:0000256" key="3">
    <source>
        <dbReference type="ARBA" id="ARBA00022723"/>
    </source>
</evidence>
<keyword evidence="7" id="KW-0482">Metalloprotease</keyword>
<dbReference type="Gene3D" id="3.30.1380.10">
    <property type="match status" value="1"/>
</dbReference>
<dbReference type="Pfam" id="PF01427">
    <property type="entry name" value="Peptidase_M15"/>
    <property type="match status" value="1"/>
</dbReference>
<dbReference type="AlphaFoldDB" id="A0A175RVK3"/>
<evidence type="ECO:0008006" key="11">
    <source>
        <dbReference type="Google" id="ProtNLM"/>
    </source>
</evidence>
<keyword evidence="3" id="KW-0479">Metal-binding</keyword>
<evidence type="ECO:0000256" key="2">
    <source>
        <dbReference type="ARBA" id="ARBA00022670"/>
    </source>
</evidence>